<evidence type="ECO:0008006" key="4">
    <source>
        <dbReference type="Google" id="ProtNLM"/>
    </source>
</evidence>
<dbReference type="EMBL" id="MHRP01000021">
    <property type="protein sequence ID" value="OHA27133.1"/>
    <property type="molecule type" value="Genomic_DNA"/>
</dbReference>
<dbReference type="Gene3D" id="2.40.10.120">
    <property type="match status" value="1"/>
</dbReference>
<dbReference type="PRINTS" id="PR00834">
    <property type="entry name" value="PROTEASES2C"/>
</dbReference>
<dbReference type="Pfam" id="PF13365">
    <property type="entry name" value="Trypsin_2"/>
    <property type="match status" value="1"/>
</dbReference>
<proteinExistence type="predicted"/>
<dbReference type="PANTHER" id="PTHR22939:SF129">
    <property type="entry name" value="SERINE PROTEASE HTRA2, MITOCHONDRIAL"/>
    <property type="match status" value="1"/>
</dbReference>
<protein>
    <recommendedName>
        <fullName evidence="4">Peptidase S1</fullName>
    </recommendedName>
</protein>
<dbReference type="SUPFAM" id="SSF50494">
    <property type="entry name" value="Trypsin-like serine proteases"/>
    <property type="match status" value="1"/>
</dbReference>
<dbReference type="AlphaFoldDB" id="A0A1G2MTG1"/>
<organism evidence="2 3">
    <name type="scientific">Candidatus Taylorbacteria bacterium RIFCSPHIGHO2_02_FULL_45_35</name>
    <dbReference type="NCBI Taxonomy" id="1802311"/>
    <lineage>
        <taxon>Bacteria</taxon>
        <taxon>Candidatus Tayloriibacteriota</taxon>
    </lineage>
</organism>
<sequence length="387" mass="41565">MKKKTIKLILIVLGLAVFGGGGYLTVNKLAEYKIDKAQQEELQTKEKEQLQAQVASTTAEVENLKKELGGVKAAEQKRVSEAQKNTNSKLSNAEIIAKNKPAVVYIQTSSGSGSGMIIDSNGTILTNAHVVLGVQNATIKLSDSRQVAAFVVGRDENLDVAILKISGANYPYVEFGDSSSVQQGDDVFTLGFPFGLEGEVSFKEGTVSRRLVNEGASYIEISAEIHGGNSGGPLVNIRGQVIGINTAQYGLQAEGVLLGETLKLAIPINNVQPKLAQLKAGTENLKWLASRAYGTMTIFNDTDIPQRFIRNTRFESPNGKIFRIPQSVTIPAKTGNVPGSITSTVFADTTGPEYNIPPTNFTVPGFKGTDRYNLFYGHSYQPMSGGN</sequence>
<dbReference type="InterPro" id="IPR001940">
    <property type="entry name" value="Peptidase_S1C"/>
</dbReference>
<dbReference type="GO" id="GO:0006508">
    <property type="term" value="P:proteolysis"/>
    <property type="evidence" value="ECO:0007669"/>
    <property type="project" value="InterPro"/>
</dbReference>
<keyword evidence="1" id="KW-0175">Coiled coil</keyword>
<dbReference type="GO" id="GO:0004252">
    <property type="term" value="F:serine-type endopeptidase activity"/>
    <property type="evidence" value="ECO:0007669"/>
    <property type="project" value="InterPro"/>
</dbReference>
<reference evidence="2 3" key="1">
    <citation type="journal article" date="2016" name="Nat. Commun.">
        <title>Thousands of microbial genomes shed light on interconnected biogeochemical processes in an aquifer system.</title>
        <authorList>
            <person name="Anantharaman K."/>
            <person name="Brown C.T."/>
            <person name="Hug L.A."/>
            <person name="Sharon I."/>
            <person name="Castelle C.J."/>
            <person name="Probst A.J."/>
            <person name="Thomas B.C."/>
            <person name="Singh A."/>
            <person name="Wilkins M.J."/>
            <person name="Karaoz U."/>
            <person name="Brodie E.L."/>
            <person name="Williams K.H."/>
            <person name="Hubbard S.S."/>
            <person name="Banfield J.F."/>
        </authorList>
    </citation>
    <scope>NUCLEOTIDE SEQUENCE [LARGE SCALE GENOMIC DNA]</scope>
</reference>
<dbReference type="InterPro" id="IPR009003">
    <property type="entry name" value="Peptidase_S1_PA"/>
</dbReference>
<dbReference type="Proteomes" id="UP000177943">
    <property type="component" value="Unassembled WGS sequence"/>
</dbReference>
<evidence type="ECO:0000256" key="1">
    <source>
        <dbReference type="SAM" id="Coils"/>
    </source>
</evidence>
<accession>A0A1G2MTG1</accession>
<dbReference type="PANTHER" id="PTHR22939">
    <property type="entry name" value="SERINE PROTEASE FAMILY S1C HTRA-RELATED"/>
    <property type="match status" value="1"/>
</dbReference>
<comment type="caution">
    <text evidence="2">The sequence shown here is derived from an EMBL/GenBank/DDBJ whole genome shotgun (WGS) entry which is preliminary data.</text>
</comment>
<evidence type="ECO:0000313" key="3">
    <source>
        <dbReference type="Proteomes" id="UP000177943"/>
    </source>
</evidence>
<evidence type="ECO:0000313" key="2">
    <source>
        <dbReference type="EMBL" id="OHA27133.1"/>
    </source>
</evidence>
<feature type="coiled-coil region" evidence="1">
    <location>
        <begin position="40"/>
        <end position="67"/>
    </location>
</feature>
<gene>
    <name evidence="2" type="ORF">A3D56_03370</name>
</gene>
<name>A0A1G2MTG1_9BACT</name>